<evidence type="ECO:0000313" key="4">
    <source>
        <dbReference type="Proteomes" id="UP001597307"/>
    </source>
</evidence>
<evidence type="ECO:0000259" key="2">
    <source>
        <dbReference type="PROSITE" id="PS50937"/>
    </source>
</evidence>
<protein>
    <submittedName>
        <fullName evidence="3">MerR family transcriptional regulator</fullName>
    </submittedName>
</protein>
<dbReference type="InterPro" id="IPR009061">
    <property type="entry name" value="DNA-bd_dom_put_sf"/>
</dbReference>
<evidence type="ECO:0000313" key="3">
    <source>
        <dbReference type="EMBL" id="MFD1845979.1"/>
    </source>
</evidence>
<evidence type="ECO:0000256" key="1">
    <source>
        <dbReference type="ARBA" id="ARBA00023125"/>
    </source>
</evidence>
<gene>
    <name evidence="3" type="ORF">ACFSFX_05145</name>
</gene>
<organism evidence="3 4">
    <name type="scientific">Arthrobacter flavus</name>
    <dbReference type="NCBI Taxonomy" id="95172"/>
    <lineage>
        <taxon>Bacteria</taxon>
        <taxon>Bacillati</taxon>
        <taxon>Actinomycetota</taxon>
        <taxon>Actinomycetes</taxon>
        <taxon>Micrococcales</taxon>
        <taxon>Micrococcaceae</taxon>
        <taxon>Arthrobacter</taxon>
    </lineage>
</organism>
<feature type="domain" description="HTH merR-type" evidence="2">
    <location>
        <begin position="1"/>
        <end position="71"/>
    </location>
</feature>
<accession>A0ABW4Q645</accession>
<dbReference type="SUPFAM" id="SSF46955">
    <property type="entry name" value="Putative DNA-binding domain"/>
    <property type="match status" value="1"/>
</dbReference>
<reference evidence="4" key="1">
    <citation type="journal article" date="2019" name="Int. J. Syst. Evol. Microbiol.">
        <title>The Global Catalogue of Microorganisms (GCM) 10K type strain sequencing project: providing services to taxonomists for standard genome sequencing and annotation.</title>
        <authorList>
            <consortium name="The Broad Institute Genomics Platform"/>
            <consortium name="The Broad Institute Genome Sequencing Center for Infectious Disease"/>
            <person name="Wu L."/>
            <person name="Ma J."/>
        </authorList>
    </citation>
    <scope>NUCLEOTIDE SEQUENCE [LARGE SCALE GENOMIC DNA]</scope>
    <source>
        <strain evidence="4">JCM 11496</strain>
    </source>
</reference>
<dbReference type="PANTHER" id="PTHR30204">
    <property type="entry name" value="REDOX-CYCLING DRUG-SENSING TRANSCRIPTIONAL ACTIVATOR SOXR"/>
    <property type="match status" value="1"/>
</dbReference>
<sequence length="258" mass="28338">MSWSTREVADLAGTTVNAVRHYHQIGLLEQPDRLSNGYKKYQVRHLIRILQIRRLRELGVPLDQIEEVGVGGDPSVEALQIIEADLGTTIERLERARAEIRSILQGSASTDLPAGFENIGDRLTTGERSLMLIYSQLYDDQAMADLRDMVAAEVDDASVAFDALTPDADESTRQQLAEDYAVPLARDLAKYSWLTAPGAHQPKGPRVTRETLVESVAALFNPAQLDVLGRASLLAMERLATDRAAAAHTDHNDGEEPA</sequence>
<keyword evidence="4" id="KW-1185">Reference proteome</keyword>
<dbReference type="PROSITE" id="PS50937">
    <property type="entry name" value="HTH_MERR_2"/>
    <property type="match status" value="1"/>
</dbReference>
<keyword evidence="1" id="KW-0238">DNA-binding</keyword>
<dbReference type="PANTHER" id="PTHR30204:SF93">
    <property type="entry name" value="HTH MERR-TYPE DOMAIN-CONTAINING PROTEIN"/>
    <property type="match status" value="1"/>
</dbReference>
<dbReference type="InterPro" id="IPR000551">
    <property type="entry name" value="MerR-type_HTH_dom"/>
</dbReference>
<dbReference type="Proteomes" id="UP001597307">
    <property type="component" value="Unassembled WGS sequence"/>
</dbReference>
<dbReference type="Pfam" id="PF13411">
    <property type="entry name" value="MerR_1"/>
    <property type="match status" value="1"/>
</dbReference>
<dbReference type="SMART" id="SM00422">
    <property type="entry name" value="HTH_MERR"/>
    <property type="match status" value="1"/>
</dbReference>
<dbReference type="Gene3D" id="1.10.1660.10">
    <property type="match status" value="1"/>
</dbReference>
<proteinExistence type="predicted"/>
<dbReference type="CDD" id="cd00592">
    <property type="entry name" value="HTH_MerR-like"/>
    <property type="match status" value="1"/>
</dbReference>
<dbReference type="InterPro" id="IPR047057">
    <property type="entry name" value="MerR_fam"/>
</dbReference>
<comment type="caution">
    <text evidence="3">The sequence shown here is derived from an EMBL/GenBank/DDBJ whole genome shotgun (WGS) entry which is preliminary data.</text>
</comment>
<dbReference type="RefSeq" id="WP_343880398.1">
    <property type="nucleotide sequence ID" value="NZ_BAAAIJ010000047.1"/>
</dbReference>
<dbReference type="EMBL" id="JBHUGA010000011">
    <property type="protein sequence ID" value="MFD1845979.1"/>
    <property type="molecule type" value="Genomic_DNA"/>
</dbReference>
<name>A0ABW4Q645_9MICC</name>